<gene>
    <name evidence="5" type="ORF">N0F65_012122</name>
</gene>
<feature type="domain" description="Protein kinase" evidence="4">
    <location>
        <begin position="304"/>
        <end position="575"/>
    </location>
</feature>
<keyword evidence="2" id="KW-1133">Transmembrane helix</keyword>
<evidence type="ECO:0000313" key="5">
    <source>
        <dbReference type="EMBL" id="DAZ94319.1"/>
    </source>
</evidence>
<reference evidence="5" key="2">
    <citation type="journal article" date="2023" name="Microbiol Resour">
        <title>Decontamination and Annotation of the Draft Genome Sequence of the Oomycete Lagenidium giganteum ARSEF 373.</title>
        <authorList>
            <person name="Morgan W.R."/>
            <person name="Tartar A."/>
        </authorList>
    </citation>
    <scope>NUCLEOTIDE SEQUENCE</scope>
    <source>
        <strain evidence="5">ARSEF 373</strain>
    </source>
</reference>
<dbReference type="Proteomes" id="UP001146120">
    <property type="component" value="Unassembled WGS sequence"/>
</dbReference>
<keyword evidence="2" id="KW-0812">Transmembrane</keyword>
<dbReference type="SUPFAM" id="SSF56112">
    <property type="entry name" value="Protein kinase-like (PK-like)"/>
    <property type="match status" value="1"/>
</dbReference>
<accession>A0AAV2YNV4</accession>
<dbReference type="CDD" id="cd12087">
    <property type="entry name" value="TM_EGFR-like"/>
    <property type="match status" value="1"/>
</dbReference>
<feature type="compositionally biased region" description="Low complexity" evidence="1">
    <location>
        <begin position="196"/>
        <end position="218"/>
    </location>
</feature>
<sequence>MALSTRRSWLRVMAVLLIAAMGIPTMTAKRPHECDDQALRGNEHRYTCSNDEWLPTIPSDYHNIFISDGLPVDLFRDISGNKSLDFSQNKSLNVLGFERMEFKNNLSIILPPNLSYFKLDNVILWGDFNLSFDSEKNNLTLALYNNRFKIPPTFLRATLPPGMTIDDKGYGNSIEDSGSLNADEERNLTIHVPGFSNTSDNSSPSPSSSSLPVGVPSQSTPPANAGSSPTSKSSATGIVVGILVAVVIVAFLAFVFVKRRRSPGKHVSEVFAEGSTPYHSHSDATEEAKSSSNIDTLEDIQLPQHEVTLTKSAGVGGLWIGEYQGKKVLINRVEAEVADAHAAPQLKQQVQVLHANRHPGIVELIGVTMLAGTDFSAVAEYMDKGTLKSVLMDADTHFSLYDRMSMCLSVARAMEFLHSNGLFVRHFSSRKVLVNSNHDCKINLFECFPQQHRFSSVESFGTGDVAWTAPEVLDRKSKRIDLAKCNAFALGVLLCELLTCASPYQEAVDSLGNTRADITIVQRIKRGDKLMPHDGRPEFITAPELLRVTIEACLSLNPSDRPTAKGVVMRLEQVLQQLLQRTSQLV</sequence>
<feature type="compositionally biased region" description="Polar residues" evidence="1">
    <location>
        <begin position="220"/>
        <end position="231"/>
    </location>
</feature>
<dbReference type="InterPro" id="IPR051681">
    <property type="entry name" value="Ser/Thr_Kinases-Pseudokinases"/>
</dbReference>
<dbReference type="PANTHER" id="PTHR44329:SF214">
    <property type="entry name" value="PROTEIN KINASE DOMAIN-CONTAINING PROTEIN"/>
    <property type="match status" value="1"/>
</dbReference>
<feature type="transmembrane region" description="Helical" evidence="2">
    <location>
        <begin position="237"/>
        <end position="257"/>
    </location>
</feature>
<evidence type="ECO:0000313" key="6">
    <source>
        <dbReference type="Proteomes" id="UP001146120"/>
    </source>
</evidence>
<dbReference type="Pfam" id="PF07714">
    <property type="entry name" value="PK_Tyr_Ser-Thr"/>
    <property type="match status" value="1"/>
</dbReference>
<dbReference type="GO" id="GO:0005524">
    <property type="term" value="F:ATP binding"/>
    <property type="evidence" value="ECO:0007669"/>
    <property type="project" value="InterPro"/>
</dbReference>
<dbReference type="Gene3D" id="1.10.510.10">
    <property type="entry name" value="Transferase(Phosphotransferase) domain 1"/>
    <property type="match status" value="1"/>
</dbReference>
<organism evidence="5 6">
    <name type="scientific">Lagenidium giganteum</name>
    <dbReference type="NCBI Taxonomy" id="4803"/>
    <lineage>
        <taxon>Eukaryota</taxon>
        <taxon>Sar</taxon>
        <taxon>Stramenopiles</taxon>
        <taxon>Oomycota</taxon>
        <taxon>Peronosporomycetes</taxon>
        <taxon>Pythiales</taxon>
        <taxon>Pythiaceae</taxon>
    </lineage>
</organism>
<comment type="caution">
    <text evidence="5">The sequence shown here is derived from an EMBL/GenBank/DDBJ whole genome shotgun (WGS) entry which is preliminary data.</text>
</comment>
<keyword evidence="6" id="KW-1185">Reference proteome</keyword>
<dbReference type="EMBL" id="DAKRPA010000256">
    <property type="protein sequence ID" value="DAZ94319.1"/>
    <property type="molecule type" value="Genomic_DNA"/>
</dbReference>
<protein>
    <recommendedName>
        <fullName evidence="4">Protein kinase domain-containing protein</fullName>
    </recommendedName>
</protein>
<evidence type="ECO:0000256" key="2">
    <source>
        <dbReference type="SAM" id="Phobius"/>
    </source>
</evidence>
<dbReference type="InterPro" id="IPR001245">
    <property type="entry name" value="Ser-Thr/Tyr_kinase_cat_dom"/>
</dbReference>
<dbReference type="GO" id="GO:0004674">
    <property type="term" value="F:protein serine/threonine kinase activity"/>
    <property type="evidence" value="ECO:0007669"/>
    <property type="project" value="TreeGrafter"/>
</dbReference>
<evidence type="ECO:0000256" key="3">
    <source>
        <dbReference type="SAM" id="SignalP"/>
    </source>
</evidence>
<dbReference type="InterPro" id="IPR011009">
    <property type="entry name" value="Kinase-like_dom_sf"/>
</dbReference>
<proteinExistence type="predicted"/>
<evidence type="ECO:0000256" key="1">
    <source>
        <dbReference type="SAM" id="MobiDB-lite"/>
    </source>
</evidence>
<reference evidence="5" key="1">
    <citation type="submission" date="2022-11" db="EMBL/GenBank/DDBJ databases">
        <authorList>
            <person name="Morgan W.R."/>
            <person name="Tartar A."/>
        </authorList>
    </citation>
    <scope>NUCLEOTIDE SEQUENCE</scope>
    <source>
        <strain evidence="5">ARSEF 373</strain>
    </source>
</reference>
<name>A0AAV2YNV4_9STRA</name>
<keyword evidence="2" id="KW-0472">Membrane</keyword>
<dbReference type="AlphaFoldDB" id="A0AAV2YNV4"/>
<dbReference type="PROSITE" id="PS50011">
    <property type="entry name" value="PROTEIN_KINASE_DOM"/>
    <property type="match status" value="1"/>
</dbReference>
<evidence type="ECO:0000259" key="4">
    <source>
        <dbReference type="PROSITE" id="PS50011"/>
    </source>
</evidence>
<dbReference type="InterPro" id="IPR000719">
    <property type="entry name" value="Prot_kinase_dom"/>
</dbReference>
<feature type="chain" id="PRO_5043909742" description="Protein kinase domain-containing protein" evidence="3">
    <location>
        <begin position="29"/>
        <end position="586"/>
    </location>
</feature>
<feature type="region of interest" description="Disordered" evidence="1">
    <location>
        <begin position="191"/>
        <end position="231"/>
    </location>
</feature>
<feature type="signal peptide" evidence="3">
    <location>
        <begin position="1"/>
        <end position="28"/>
    </location>
</feature>
<dbReference type="PANTHER" id="PTHR44329">
    <property type="entry name" value="SERINE/THREONINE-PROTEIN KINASE TNNI3K-RELATED"/>
    <property type="match status" value="1"/>
</dbReference>
<dbReference type="Gene3D" id="3.30.200.20">
    <property type="entry name" value="Phosphorylase Kinase, domain 1"/>
    <property type="match status" value="1"/>
</dbReference>
<keyword evidence="3" id="KW-0732">Signal</keyword>